<dbReference type="GO" id="GO:0003691">
    <property type="term" value="F:double-stranded telomeric DNA binding"/>
    <property type="evidence" value="ECO:0007669"/>
    <property type="project" value="InterPro"/>
</dbReference>
<dbReference type="PANTHER" id="PTHR46267">
    <property type="entry name" value="SINGLE MYB HISTONE 4"/>
    <property type="match status" value="1"/>
</dbReference>
<keyword evidence="4" id="KW-0805">Transcription regulation</keyword>
<proteinExistence type="predicted"/>
<dbReference type="EMBL" id="KI392503">
    <property type="protein sequence ID" value="ERN15366.1"/>
    <property type="molecule type" value="Genomic_DNA"/>
</dbReference>
<dbReference type="InterPro" id="IPR036388">
    <property type="entry name" value="WH-like_DNA-bd_sf"/>
</dbReference>
<sequence length="296" mass="33120">MGAPKQKWTSDEEDALRAGVDKHGAGKWRTIQKDPEFSQWLSARSNVDLKDKWRNMSVSAGGQGSREKPRIPKVKGVPSLPYSSSPTTSAPLAQDVVPLAVIEPSKSLQDGKAPQLRYNSMIIEALSAMRDPHGCDINSIACFIEERNEIPPNFRRVLTAKLRRLVAQEKIEKIQSNYKLKNPSSSIKTSFQRQPDQLNRHGPPQSFPGNHVNGVEEAAAYAACRIAEAEYRFELANESANEAAWISKLAEESDALLLLAKNLYSQCLRDRWRFVLSFSSLGGNSNFFLSYENRNE</sequence>
<dbReference type="OMA" id="QCCRDEV"/>
<dbReference type="SUPFAM" id="SSF46785">
    <property type="entry name" value="Winged helix' DNA-binding domain"/>
    <property type="match status" value="1"/>
</dbReference>
<evidence type="ECO:0008006" key="15">
    <source>
        <dbReference type="Google" id="ProtNLM"/>
    </source>
</evidence>
<dbReference type="InterPro" id="IPR005818">
    <property type="entry name" value="Histone_H1/H5_H15"/>
</dbReference>
<name>U5CQB0_AMBTC</name>
<evidence type="ECO:0000256" key="8">
    <source>
        <dbReference type="ARBA" id="ARBA00023242"/>
    </source>
</evidence>
<dbReference type="InterPro" id="IPR036390">
    <property type="entry name" value="WH_DNA-bd_sf"/>
</dbReference>
<protein>
    <recommendedName>
        <fullName evidence="15">MYB transcription factor</fullName>
    </recommendedName>
</protein>
<dbReference type="CDD" id="cd11660">
    <property type="entry name" value="SANT_TRF"/>
    <property type="match status" value="1"/>
</dbReference>
<accession>U5CQB0</accession>
<dbReference type="eggNOG" id="ENOG502QTN3">
    <property type="taxonomic scope" value="Eukaryota"/>
</dbReference>
<evidence type="ECO:0000256" key="9">
    <source>
        <dbReference type="SAM" id="MobiDB-lite"/>
    </source>
</evidence>
<gene>
    <name evidence="13" type="ORF">AMTR_s00036p00166880</name>
</gene>
<dbReference type="Gene3D" id="1.10.246.220">
    <property type="match status" value="1"/>
</dbReference>
<dbReference type="SUPFAM" id="SSF46689">
    <property type="entry name" value="Homeodomain-like"/>
    <property type="match status" value="1"/>
</dbReference>
<evidence type="ECO:0000256" key="7">
    <source>
        <dbReference type="ARBA" id="ARBA00023163"/>
    </source>
</evidence>
<dbReference type="Pfam" id="PF00249">
    <property type="entry name" value="Myb_DNA-binding"/>
    <property type="match status" value="1"/>
</dbReference>
<dbReference type="Gramene" id="ERN15366">
    <property type="protein sequence ID" value="ERN15366"/>
    <property type="gene ID" value="AMTR_s00036p00166880"/>
</dbReference>
<feature type="compositionally biased region" description="Polar residues" evidence="9">
    <location>
        <begin position="182"/>
        <end position="197"/>
    </location>
</feature>
<evidence type="ECO:0000259" key="12">
    <source>
        <dbReference type="PROSITE" id="PS51504"/>
    </source>
</evidence>
<feature type="domain" description="HTH myb-type" evidence="11">
    <location>
        <begin position="1"/>
        <end position="31"/>
    </location>
</feature>
<keyword evidence="8" id="KW-0539">Nucleus</keyword>
<dbReference type="PROSITE" id="PS51294">
    <property type="entry name" value="HTH_MYB"/>
    <property type="match status" value="1"/>
</dbReference>
<dbReference type="InterPro" id="IPR044597">
    <property type="entry name" value="SMH1-6"/>
</dbReference>
<dbReference type="Pfam" id="PF00538">
    <property type="entry name" value="Linker_histone"/>
    <property type="match status" value="1"/>
</dbReference>
<dbReference type="PROSITE" id="PS50090">
    <property type="entry name" value="MYB_LIKE"/>
    <property type="match status" value="1"/>
</dbReference>
<dbReference type="AlphaFoldDB" id="U5CQB0"/>
<evidence type="ECO:0000259" key="11">
    <source>
        <dbReference type="PROSITE" id="PS51294"/>
    </source>
</evidence>
<keyword evidence="6" id="KW-0238">DNA-binding</keyword>
<dbReference type="SMART" id="SM00717">
    <property type="entry name" value="SANT"/>
    <property type="match status" value="1"/>
</dbReference>
<feature type="region of interest" description="Disordered" evidence="9">
    <location>
        <begin position="1"/>
        <end position="22"/>
    </location>
</feature>
<dbReference type="InterPro" id="IPR009057">
    <property type="entry name" value="Homeodomain-like_sf"/>
</dbReference>
<dbReference type="Proteomes" id="UP000017836">
    <property type="component" value="Unassembled WGS sequence"/>
</dbReference>
<dbReference type="FunFam" id="1.10.246.220:FF:000002">
    <property type="entry name" value="Telomere repeat-binding factor 1"/>
    <property type="match status" value="1"/>
</dbReference>
<keyword evidence="5" id="KW-0175">Coiled coil</keyword>
<evidence type="ECO:0000256" key="5">
    <source>
        <dbReference type="ARBA" id="ARBA00023054"/>
    </source>
</evidence>
<keyword evidence="7" id="KW-0804">Transcription</keyword>
<dbReference type="FunFam" id="1.10.10.60:FF:000168">
    <property type="entry name" value="Telomere repeat-binding factor 1"/>
    <property type="match status" value="1"/>
</dbReference>
<comment type="subcellular location">
    <subcellularLocation>
        <location evidence="1">Chromosome</location>
    </subcellularLocation>
    <subcellularLocation>
        <location evidence="2">Nucleus</location>
        <location evidence="2">Nucleolus</location>
    </subcellularLocation>
</comment>
<dbReference type="PROSITE" id="PS51504">
    <property type="entry name" value="H15"/>
    <property type="match status" value="1"/>
</dbReference>
<feature type="domain" description="Myb-like" evidence="10">
    <location>
        <begin position="5"/>
        <end position="57"/>
    </location>
</feature>
<dbReference type="STRING" id="13333.U5CQB0"/>
<organism evidence="13 14">
    <name type="scientific">Amborella trichopoda</name>
    <dbReference type="NCBI Taxonomy" id="13333"/>
    <lineage>
        <taxon>Eukaryota</taxon>
        <taxon>Viridiplantae</taxon>
        <taxon>Streptophyta</taxon>
        <taxon>Embryophyta</taxon>
        <taxon>Tracheophyta</taxon>
        <taxon>Spermatophyta</taxon>
        <taxon>Magnoliopsida</taxon>
        <taxon>Amborellales</taxon>
        <taxon>Amborellaceae</taxon>
        <taxon>Amborella</taxon>
    </lineage>
</organism>
<evidence type="ECO:0000313" key="13">
    <source>
        <dbReference type="EMBL" id="ERN15366.1"/>
    </source>
</evidence>
<evidence type="ECO:0000256" key="2">
    <source>
        <dbReference type="ARBA" id="ARBA00004604"/>
    </source>
</evidence>
<dbReference type="GO" id="GO:0000786">
    <property type="term" value="C:nucleosome"/>
    <property type="evidence" value="ECO:0007669"/>
    <property type="project" value="InterPro"/>
</dbReference>
<dbReference type="SMART" id="SM00526">
    <property type="entry name" value="H15"/>
    <property type="match status" value="1"/>
</dbReference>
<reference evidence="14" key="1">
    <citation type="journal article" date="2013" name="Science">
        <title>The Amborella genome and the evolution of flowering plants.</title>
        <authorList>
            <consortium name="Amborella Genome Project"/>
        </authorList>
    </citation>
    <scope>NUCLEOTIDE SEQUENCE [LARGE SCALE GENOMIC DNA]</scope>
</reference>
<evidence type="ECO:0000256" key="6">
    <source>
        <dbReference type="ARBA" id="ARBA00023125"/>
    </source>
</evidence>
<dbReference type="InterPro" id="IPR017930">
    <property type="entry name" value="Myb_dom"/>
</dbReference>
<dbReference type="HOGENOM" id="CLU_047477_1_0_1"/>
<evidence type="ECO:0000259" key="10">
    <source>
        <dbReference type="PROSITE" id="PS50090"/>
    </source>
</evidence>
<dbReference type="InterPro" id="IPR001005">
    <property type="entry name" value="SANT/Myb"/>
</dbReference>
<dbReference type="Gene3D" id="1.10.10.10">
    <property type="entry name" value="Winged helix-like DNA-binding domain superfamily/Winged helix DNA-binding domain"/>
    <property type="match status" value="1"/>
</dbReference>
<keyword evidence="14" id="KW-1185">Reference proteome</keyword>
<dbReference type="PANTHER" id="PTHR46267:SF15">
    <property type="entry name" value="WINGED HELIX-TURN-HELIX TRANSCRIPTION REPRESSOR DNA-BINDING PROTEIN-RELATED"/>
    <property type="match status" value="1"/>
</dbReference>
<evidence type="ECO:0000313" key="14">
    <source>
        <dbReference type="Proteomes" id="UP000017836"/>
    </source>
</evidence>
<dbReference type="GO" id="GO:0006334">
    <property type="term" value="P:nucleosome assembly"/>
    <property type="evidence" value="ECO:0007669"/>
    <property type="project" value="InterPro"/>
</dbReference>
<evidence type="ECO:0000256" key="3">
    <source>
        <dbReference type="ARBA" id="ARBA00022454"/>
    </source>
</evidence>
<feature type="domain" description="H15" evidence="12">
    <location>
        <begin position="114"/>
        <end position="182"/>
    </location>
</feature>
<evidence type="ECO:0000256" key="4">
    <source>
        <dbReference type="ARBA" id="ARBA00023015"/>
    </source>
</evidence>
<feature type="region of interest" description="Disordered" evidence="9">
    <location>
        <begin position="54"/>
        <end position="73"/>
    </location>
</feature>
<feature type="region of interest" description="Disordered" evidence="9">
    <location>
        <begin position="182"/>
        <end position="208"/>
    </location>
</feature>
<keyword evidence="3" id="KW-0158">Chromosome</keyword>
<evidence type="ECO:0000256" key="1">
    <source>
        <dbReference type="ARBA" id="ARBA00004286"/>
    </source>
</evidence>
<dbReference type="GO" id="GO:0005730">
    <property type="term" value="C:nucleolus"/>
    <property type="evidence" value="ECO:0007669"/>
    <property type="project" value="UniProtKB-SubCell"/>
</dbReference>